<dbReference type="Gene3D" id="1.10.268.10">
    <property type="entry name" value="Topoisomerase, domain 3"/>
    <property type="match status" value="1"/>
</dbReference>
<dbReference type="AlphaFoldDB" id="D5AE71"/>
<keyword evidence="4" id="KW-0799">Topoisomerase</keyword>
<dbReference type="GO" id="GO:0000712">
    <property type="term" value="P:resolution of meiotic recombination intermediates"/>
    <property type="evidence" value="ECO:0007669"/>
    <property type="project" value="TreeGrafter"/>
</dbReference>
<evidence type="ECO:0000256" key="1">
    <source>
        <dbReference type="ARBA" id="ARBA00000185"/>
    </source>
</evidence>
<protein>
    <recommendedName>
        <fullName evidence="3">DNA topoisomerase (ATP-hydrolyzing)</fullName>
        <ecNumber evidence="3">5.6.2.2</ecNumber>
    </recommendedName>
</protein>
<feature type="compositionally biased region" description="Low complexity" evidence="7">
    <location>
        <begin position="369"/>
        <end position="385"/>
    </location>
</feature>
<accession>D5AE71</accession>
<dbReference type="EMBL" id="BT124601">
    <property type="protein sequence ID" value="ADE77840.1"/>
    <property type="molecule type" value="mRNA"/>
</dbReference>
<feature type="compositionally biased region" description="Acidic residues" evidence="7">
    <location>
        <begin position="414"/>
        <end position="435"/>
    </location>
</feature>
<dbReference type="GO" id="GO:0003918">
    <property type="term" value="F:DNA topoisomerase type II (double strand cut, ATP-hydrolyzing) activity"/>
    <property type="evidence" value="ECO:0007669"/>
    <property type="project" value="UniProtKB-EC"/>
</dbReference>
<dbReference type="GO" id="GO:0005524">
    <property type="term" value="F:ATP binding"/>
    <property type="evidence" value="ECO:0007669"/>
    <property type="project" value="InterPro"/>
</dbReference>
<organism evidence="8">
    <name type="scientific">Picea sitchensis</name>
    <name type="common">Sitka spruce</name>
    <name type="synonym">Pinus sitchensis</name>
    <dbReference type="NCBI Taxonomy" id="3332"/>
    <lineage>
        <taxon>Eukaryota</taxon>
        <taxon>Viridiplantae</taxon>
        <taxon>Streptophyta</taxon>
        <taxon>Embryophyta</taxon>
        <taxon>Tracheophyta</taxon>
        <taxon>Spermatophyta</taxon>
        <taxon>Pinopsida</taxon>
        <taxon>Pinidae</taxon>
        <taxon>Conifers I</taxon>
        <taxon>Pinales</taxon>
        <taxon>Pinaceae</taxon>
        <taxon>Picea</taxon>
    </lineage>
</organism>
<name>D5AE71_PICSI</name>
<keyword evidence="5" id="KW-0238">DNA-binding</keyword>
<feature type="compositionally biased region" description="Polar residues" evidence="7">
    <location>
        <begin position="96"/>
        <end position="115"/>
    </location>
</feature>
<dbReference type="InterPro" id="IPR050634">
    <property type="entry name" value="DNA_Topoisomerase_II"/>
</dbReference>
<comment type="cofactor">
    <cofactor evidence="2">
        <name>Mg(2+)</name>
        <dbReference type="ChEBI" id="CHEBI:18420"/>
    </cofactor>
</comment>
<evidence type="ECO:0000256" key="5">
    <source>
        <dbReference type="ARBA" id="ARBA00023125"/>
    </source>
</evidence>
<evidence type="ECO:0000256" key="2">
    <source>
        <dbReference type="ARBA" id="ARBA00001946"/>
    </source>
</evidence>
<evidence type="ECO:0000256" key="7">
    <source>
        <dbReference type="SAM" id="MobiDB-lite"/>
    </source>
</evidence>
<evidence type="ECO:0000313" key="8">
    <source>
        <dbReference type="EMBL" id="ADE77840.1"/>
    </source>
</evidence>
<dbReference type="GO" id="GO:0003677">
    <property type="term" value="F:DNA binding"/>
    <property type="evidence" value="ECO:0007669"/>
    <property type="project" value="UniProtKB-KW"/>
</dbReference>
<dbReference type="PANTHER" id="PTHR10169">
    <property type="entry name" value="DNA TOPOISOMERASE/GYRASE"/>
    <property type="match status" value="1"/>
</dbReference>
<evidence type="ECO:0000256" key="4">
    <source>
        <dbReference type="ARBA" id="ARBA00023029"/>
    </source>
</evidence>
<dbReference type="EC" id="5.6.2.2" evidence="3"/>
<feature type="compositionally biased region" description="Basic and acidic residues" evidence="7">
    <location>
        <begin position="181"/>
        <end position="190"/>
    </location>
</feature>
<reference evidence="8" key="1">
    <citation type="submission" date="2010-04" db="EMBL/GenBank/DDBJ databases">
        <authorList>
            <person name="Reid K.E."/>
            <person name="Liao N."/>
            <person name="Chan S."/>
            <person name="Docking R."/>
            <person name="Taylor G."/>
            <person name="Moore R."/>
            <person name="Mayo M."/>
            <person name="Munro S."/>
            <person name="King J."/>
            <person name="Yanchuk A."/>
            <person name="Holt R."/>
            <person name="Jones S."/>
            <person name="Marra M."/>
            <person name="Ritland C.E."/>
            <person name="Ritland K."/>
            <person name="Bohlmann J."/>
        </authorList>
    </citation>
    <scope>NUCLEOTIDE SEQUENCE</scope>
    <source>
        <tissue evidence="8">Bud</tissue>
    </source>
</reference>
<sequence length="435" mass="47793">MAIGTLTLEKVQQLCAERDKLEDDVEELKKETPKSLWCKDLDAFTKELDAQDLQEAKDDEYELSNMGNDAARIFRQVGKNQRKNTKKTVTAEKADSQSTTNNQASTASVTTTNAQKEIAKPKRGGGKKGAAKKKMEVESDEDDELDTSLQDRLAAYNHGLSADQSAVEDQGSKQNSPTEDFQPKQKETTKRAKKAAPVYVEMSDEDDTMGTIPEEENEEEGEKQPRKAGAKGMKAADGRTKKATIVSDSDSDFGFEEDDDTDEEAIPRKGSKKPAADKPPKPSKTKPKKSNSTTTAPVPRKRGPKRPTQGQKLIDEMLKPTSVDDAVDTVQPSPYKKSPEKKVRKMRPSPFNKKSGSVMSKLRQESDTSPPSANGSAGSSSNSPEEVNEVPKPAGRSRPQRATRAPVQYVLSESSDEKDEDEDEISDSDFVEDDD</sequence>
<keyword evidence="6" id="KW-0413">Isomerase</keyword>
<dbReference type="GO" id="GO:0000819">
    <property type="term" value="P:sister chromatid segregation"/>
    <property type="evidence" value="ECO:0007669"/>
    <property type="project" value="TreeGrafter"/>
</dbReference>
<feature type="region of interest" description="Disordered" evidence="7">
    <location>
        <begin position="74"/>
        <end position="435"/>
    </location>
</feature>
<proteinExistence type="evidence at transcript level"/>
<feature type="compositionally biased region" description="Acidic residues" evidence="7">
    <location>
        <begin position="249"/>
        <end position="264"/>
    </location>
</feature>
<dbReference type="InterPro" id="IPR013757">
    <property type="entry name" value="Topo_IIA_A_a_sf"/>
</dbReference>
<comment type="catalytic activity">
    <reaction evidence="1">
        <text>ATP-dependent breakage, passage and rejoining of double-stranded DNA.</text>
        <dbReference type="EC" id="5.6.2.2"/>
    </reaction>
</comment>
<dbReference type="PANTHER" id="PTHR10169:SF38">
    <property type="entry name" value="DNA TOPOISOMERASE 2"/>
    <property type="match status" value="1"/>
</dbReference>
<dbReference type="GO" id="GO:0005634">
    <property type="term" value="C:nucleus"/>
    <property type="evidence" value="ECO:0007669"/>
    <property type="project" value="TreeGrafter"/>
</dbReference>
<feature type="compositionally biased region" description="Basic residues" evidence="7">
    <location>
        <begin position="121"/>
        <end position="132"/>
    </location>
</feature>
<feature type="compositionally biased region" description="Acidic residues" evidence="7">
    <location>
        <begin position="202"/>
        <end position="221"/>
    </location>
</feature>
<evidence type="ECO:0000256" key="6">
    <source>
        <dbReference type="ARBA" id="ARBA00023235"/>
    </source>
</evidence>
<evidence type="ECO:0000256" key="3">
    <source>
        <dbReference type="ARBA" id="ARBA00012895"/>
    </source>
</evidence>